<gene>
    <name evidence="2" type="primary">K0185A05-4</name>
</gene>
<dbReference type="PANTHER" id="PTHR35046:SF9">
    <property type="entry name" value="RNA-DIRECTED DNA POLYMERASE"/>
    <property type="match status" value="1"/>
</dbReference>
<accession>C5NNX2</accession>
<dbReference type="CDD" id="cd00303">
    <property type="entry name" value="retropepsin_like"/>
    <property type="match status" value="1"/>
</dbReference>
<proteinExistence type="predicted"/>
<protein>
    <submittedName>
        <fullName evidence="2">Putative unclassified retrotransposon protein</fullName>
    </submittedName>
</protein>
<feature type="region of interest" description="Disordered" evidence="1">
    <location>
        <begin position="279"/>
        <end position="299"/>
    </location>
</feature>
<dbReference type="AlphaFoldDB" id="C5NNX2"/>
<feature type="compositionally biased region" description="Polar residues" evidence="1">
    <location>
        <begin position="290"/>
        <end position="299"/>
    </location>
</feature>
<reference evidence="2" key="1">
    <citation type="journal article" date="2009" name="Plant Biotechnol. J.">
        <title>Comparative sequence analyses of the major quantitative trait locus phosphorus uptake 1 (Pup1) reveal a complex genetic structure.</title>
        <authorList>
            <person name="Heuer S."/>
            <person name="Lu X."/>
            <person name="Chin J.H."/>
            <person name="Pariasca-Tanaka J."/>
            <person name="Kanamori H."/>
            <person name="Matsumoto T."/>
            <person name="De Leon T."/>
            <person name="Ulat V.J."/>
            <person name="Ismail A.M."/>
            <person name="Yano M."/>
            <person name="Wissuwa M."/>
        </authorList>
    </citation>
    <scope>NUCLEOTIDE SEQUENCE</scope>
</reference>
<dbReference type="InterPro" id="IPR021109">
    <property type="entry name" value="Peptidase_aspartic_dom_sf"/>
</dbReference>
<organism evidence="2">
    <name type="scientific">Oryza sativa subsp. indica</name>
    <name type="common">Rice</name>
    <dbReference type="NCBI Taxonomy" id="39946"/>
    <lineage>
        <taxon>Eukaryota</taxon>
        <taxon>Viridiplantae</taxon>
        <taxon>Streptophyta</taxon>
        <taxon>Embryophyta</taxon>
        <taxon>Tracheophyta</taxon>
        <taxon>Spermatophyta</taxon>
        <taxon>Magnoliopsida</taxon>
        <taxon>Liliopsida</taxon>
        <taxon>Poales</taxon>
        <taxon>Poaceae</taxon>
        <taxon>BOP clade</taxon>
        <taxon>Oryzoideae</taxon>
        <taxon>Oryzeae</taxon>
        <taxon>Oryzinae</taxon>
        <taxon>Oryza</taxon>
        <taxon>Oryza sativa</taxon>
    </lineage>
</organism>
<reference evidence="2" key="3">
    <citation type="journal article" date="2012" name="Nature">
        <title>The protein kinase Pstol1 from traditional rice confers tolerance of phosphorus deficiency.</title>
        <authorList>
            <person name="Gamuyao R."/>
            <person name="Chin J.H."/>
            <person name="Pariasca-Tanaka J."/>
            <person name="Pesaresi P."/>
            <person name="Catausan S."/>
            <person name="Dalid C."/>
            <person name="Slamet-Loedin I."/>
            <person name="Tecson-Mendoza E.M."/>
            <person name="Wissuwa M."/>
            <person name="Heuer S."/>
        </authorList>
    </citation>
    <scope>NUCLEOTIDE SEQUENCE</scope>
</reference>
<reference evidence="2" key="2">
    <citation type="journal article" date="2011" name="Plant Physiol.">
        <title>Developing rice with high yield under phosphorus deficiency: Pup1 sequence to application.</title>
        <authorList>
            <person name="Chin J.H."/>
            <person name="Gamuyao R."/>
            <person name="Dalid C."/>
            <person name="Bustamam M."/>
            <person name="Prasetiyono J."/>
            <person name="Moeljopawiro S."/>
            <person name="Wissuwa M."/>
            <person name="Heuer S."/>
        </authorList>
    </citation>
    <scope>NUCLEOTIDE SEQUENCE</scope>
</reference>
<evidence type="ECO:0000256" key="1">
    <source>
        <dbReference type="SAM" id="MobiDB-lite"/>
    </source>
</evidence>
<dbReference type="PANTHER" id="PTHR35046">
    <property type="entry name" value="ZINC KNUCKLE (CCHC-TYPE) FAMILY PROTEIN"/>
    <property type="match status" value="1"/>
</dbReference>
<evidence type="ECO:0000313" key="2">
    <source>
        <dbReference type="EMBL" id="BAH80061.1"/>
    </source>
</evidence>
<dbReference type="Gene3D" id="2.40.70.10">
    <property type="entry name" value="Acid Proteases"/>
    <property type="match status" value="1"/>
</dbReference>
<sequence>MEKAEQWQYHELFETKFVVKDRACHTIIDSESCNNFVSLDLVEKLELLTQPHPHPYYIKWFNSCGKFKVNRIVRINFSIGEYHEAANFDLVPMQACSLLFGQPWVYANNGSHNFVANTYTFRHNGRKMKLVPMSFTEIFEDNLERMKIGIDEIFRDTRKDAIVMSSTKSELQNERIVVPIVLDTNILQASENNQGNEKEKKDEEEKDLSIAPCMLEECSIDQALIISEDEKKGNDNGATTTQEILGSNHMAIMKCSTQDVVIDKDKYSTLHDKVKPRTVFNQEGEDDEYTTSSDITMTT</sequence>
<dbReference type="EMBL" id="AB458444">
    <property type="protein sequence ID" value="BAH80061.1"/>
    <property type="molecule type" value="Genomic_DNA"/>
</dbReference>
<name>C5NNX2_ORYSI</name>